<accession>A0A6J6GPS0</accession>
<evidence type="ECO:0000313" key="1">
    <source>
        <dbReference type="EMBL" id="CAB4603186.1"/>
    </source>
</evidence>
<organism evidence="1">
    <name type="scientific">freshwater metagenome</name>
    <dbReference type="NCBI Taxonomy" id="449393"/>
    <lineage>
        <taxon>unclassified sequences</taxon>
        <taxon>metagenomes</taxon>
        <taxon>ecological metagenomes</taxon>
    </lineage>
</organism>
<gene>
    <name evidence="1" type="ORF">UFOPK1826_00816</name>
</gene>
<protein>
    <submittedName>
        <fullName evidence="1">Unannotated protein</fullName>
    </submittedName>
</protein>
<proteinExistence type="predicted"/>
<dbReference type="EMBL" id="CAEZUN010000091">
    <property type="protein sequence ID" value="CAB4603186.1"/>
    <property type="molecule type" value="Genomic_DNA"/>
</dbReference>
<dbReference type="AlphaFoldDB" id="A0A6J6GPS0"/>
<reference evidence="1" key="1">
    <citation type="submission" date="2020-05" db="EMBL/GenBank/DDBJ databases">
        <authorList>
            <person name="Chiriac C."/>
            <person name="Salcher M."/>
            <person name="Ghai R."/>
            <person name="Kavagutti S V."/>
        </authorList>
    </citation>
    <scope>NUCLEOTIDE SEQUENCE</scope>
</reference>
<name>A0A6J6GPS0_9ZZZZ</name>
<sequence>MVVETIIVKTANLNEVINDLKISSSVKILCQIEKLICWPIKIDRRTTLTNGTITVTAVINATDAITII</sequence>